<keyword evidence="4" id="KW-1185">Reference proteome</keyword>
<keyword evidence="1" id="KW-0479">Metal-binding</keyword>
<comment type="caution">
    <text evidence="3">The sequence shown here is derived from an EMBL/GenBank/DDBJ whole genome shotgun (WGS) entry which is preliminary data.</text>
</comment>
<sequence length="167" mass="19787">MERSIPAYKQGWSSFAQRFSPLQVANLYAFYLHYSNSRGYANLIVPIEQWYDAAKEYPNDREAQEARFVAWYYGSNISYSTTPPAPPVLNKDATYPPSFPCYHPTCNVTCRSRQYRDTHFFTQHFGEKNNFQCDIDGCENTYDYRQSLQRHQEREHGKLRSRRIRPT</sequence>
<gene>
    <name evidence="3" type="ORF">F5878DRAFT_347223</name>
</gene>
<keyword evidence="1" id="KW-0863">Zinc-finger</keyword>
<keyword evidence="1" id="KW-0862">Zinc</keyword>
<dbReference type="InterPro" id="IPR013087">
    <property type="entry name" value="Znf_C2H2_type"/>
</dbReference>
<protein>
    <recommendedName>
        <fullName evidence="2">C2H2-type domain-containing protein</fullName>
    </recommendedName>
</protein>
<dbReference type="PROSITE" id="PS00028">
    <property type="entry name" value="ZINC_FINGER_C2H2_1"/>
    <property type="match status" value="1"/>
</dbReference>
<dbReference type="Gene3D" id="3.30.160.60">
    <property type="entry name" value="Classic Zinc Finger"/>
    <property type="match status" value="1"/>
</dbReference>
<dbReference type="Proteomes" id="UP001163846">
    <property type="component" value="Unassembled WGS sequence"/>
</dbReference>
<evidence type="ECO:0000313" key="4">
    <source>
        <dbReference type="Proteomes" id="UP001163846"/>
    </source>
</evidence>
<evidence type="ECO:0000259" key="2">
    <source>
        <dbReference type="PROSITE" id="PS50157"/>
    </source>
</evidence>
<dbReference type="EMBL" id="MU806502">
    <property type="protein sequence ID" value="KAJ3834649.1"/>
    <property type="molecule type" value="Genomic_DNA"/>
</dbReference>
<dbReference type="SMART" id="SM00355">
    <property type="entry name" value="ZnF_C2H2"/>
    <property type="match status" value="2"/>
</dbReference>
<dbReference type="PROSITE" id="PS50157">
    <property type="entry name" value="ZINC_FINGER_C2H2_2"/>
    <property type="match status" value="1"/>
</dbReference>
<dbReference type="SUPFAM" id="SSF57667">
    <property type="entry name" value="beta-beta-alpha zinc fingers"/>
    <property type="match status" value="1"/>
</dbReference>
<evidence type="ECO:0000256" key="1">
    <source>
        <dbReference type="PROSITE-ProRule" id="PRU00042"/>
    </source>
</evidence>
<reference evidence="3" key="1">
    <citation type="submission" date="2022-08" db="EMBL/GenBank/DDBJ databases">
        <authorList>
            <consortium name="DOE Joint Genome Institute"/>
            <person name="Min B."/>
            <person name="Riley R."/>
            <person name="Sierra-Patev S."/>
            <person name="Naranjo-Ortiz M."/>
            <person name="Looney B."/>
            <person name="Konkel Z."/>
            <person name="Slot J.C."/>
            <person name="Sakamoto Y."/>
            <person name="Steenwyk J.L."/>
            <person name="Rokas A."/>
            <person name="Carro J."/>
            <person name="Camarero S."/>
            <person name="Ferreira P."/>
            <person name="Molpeceres G."/>
            <person name="Ruiz-Duenas F.J."/>
            <person name="Serrano A."/>
            <person name="Henrissat B."/>
            <person name="Drula E."/>
            <person name="Hughes K.W."/>
            <person name="Mata J.L."/>
            <person name="Ishikawa N.K."/>
            <person name="Vargas-Isla R."/>
            <person name="Ushijima S."/>
            <person name="Smith C.A."/>
            <person name="Ahrendt S."/>
            <person name="Andreopoulos W."/>
            <person name="He G."/>
            <person name="Labutti K."/>
            <person name="Lipzen A."/>
            <person name="Ng V."/>
            <person name="Sandor L."/>
            <person name="Barry K."/>
            <person name="Martinez A.T."/>
            <person name="Xiao Y."/>
            <person name="Gibbons J.G."/>
            <person name="Terashima K."/>
            <person name="Hibbett D.S."/>
            <person name="Grigoriev I.V."/>
        </authorList>
    </citation>
    <scope>NUCLEOTIDE SEQUENCE</scope>
    <source>
        <strain evidence="3">TFB9207</strain>
    </source>
</reference>
<evidence type="ECO:0000313" key="3">
    <source>
        <dbReference type="EMBL" id="KAJ3834649.1"/>
    </source>
</evidence>
<organism evidence="3 4">
    <name type="scientific">Lentinula raphanica</name>
    <dbReference type="NCBI Taxonomy" id="153919"/>
    <lineage>
        <taxon>Eukaryota</taxon>
        <taxon>Fungi</taxon>
        <taxon>Dikarya</taxon>
        <taxon>Basidiomycota</taxon>
        <taxon>Agaricomycotina</taxon>
        <taxon>Agaricomycetes</taxon>
        <taxon>Agaricomycetidae</taxon>
        <taxon>Agaricales</taxon>
        <taxon>Marasmiineae</taxon>
        <taxon>Omphalotaceae</taxon>
        <taxon>Lentinula</taxon>
    </lineage>
</organism>
<dbReference type="GO" id="GO:0008270">
    <property type="term" value="F:zinc ion binding"/>
    <property type="evidence" value="ECO:0007669"/>
    <property type="project" value="UniProtKB-KW"/>
</dbReference>
<dbReference type="AlphaFoldDB" id="A0AA38P1P1"/>
<dbReference type="InterPro" id="IPR036236">
    <property type="entry name" value="Znf_C2H2_sf"/>
</dbReference>
<proteinExistence type="predicted"/>
<accession>A0AA38P1P1</accession>
<feature type="domain" description="C2H2-type" evidence="2">
    <location>
        <begin position="131"/>
        <end position="161"/>
    </location>
</feature>
<name>A0AA38P1P1_9AGAR</name>